<dbReference type="InterPro" id="IPR002125">
    <property type="entry name" value="CMP_dCMP_dom"/>
</dbReference>
<dbReference type="Gene3D" id="3.40.140.10">
    <property type="entry name" value="Cytidine Deaminase, domain 2"/>
    <property type="match status" value="1"/>
</dbReference>
<comment type="similarity">
    <text evidence="3 15">Belongs to the cytidine and deoxycytidylate deaminase family.</text>
</comment>
<evidence type="ECO:0000256" key="9">
    <source>
        <dbReference type="ARBA" id="ARBA00032005"/>
    </source>
</evidence>
<evidence type="ECO:0000313" key="18">
    <source>
        <dbReference type="Proteomes" id="UP000215027"/>
    </source>
</evidence>
<dbReference type="FunFam" id="3.40.140.10:FF:000008">
    <property type="entry name" value="Cytidine deaminase"/>
    <property type="match status" value="1"/>
</dbReference>
<evidence type="ECO:0000256" key="2">
    <source>
        <dbReference type="ARBA" id="ARBA00003949"/>
    </source>
</evidence>
<evidence type="ECO:0000256" key="3">
    <source>
        <dbReference type="ARBA" id="ARBA00006576"/>
    </source>
</evidence>
<evidence type="ECO:0000256" key="4">
    <source>
        <dbReference type="ARBA" id="ARBA00012783"/>
    </source>
</evidence>
<keyword evidence="18" id="KW-1185">Reference proteome</keyword>
<organism evidence="17 18">
    <name type="scientific">Candidatus Promineifilum breve</name>
    <dbReference type="NCBI Taxonomy" id="1806508"/>
    <lineage>
        <taxon>Bacteria</taxon>
        <taxon>Bacillati</taxon>
        <taxon>Chloroflexota</taxon>
        <taxon>Ardenticatenia</taxon>
        <taxon>Candidatus Promineifilales</taxon>
        <taxon>Candidatus Promineifilaceae</taxon>
        <taxon>Candidatus Promineifilum</taxon>
    </lineage>
</organism>
<dbReference type="InterPro" id="IPR050202">
    <property type="entry name" value="Cyt/Deoxycyt_deaminase"/>
</dbReference>
<dbReference type="InterPro" id="IPR016193">
    <property type="entry name" value="Cytidine_deaminase-like"/>
</dbReference>
<dbReference type="AlphaFoldDB" id="A0A160T131"/>
<gene>
    <name evidence="17" type="primary">cdd</name>
    <name evidence="17" type="ORF">CFX0092_A1356</name>
</gene>
<dbReference type="InterPro" id="IPR006262">
    <property type="entry name" value="Cyt_deam_tetra"/>
</dbReference>
<name>A0A160T131_9CHLR</name>
<feature type="binding site" evidence="14">
    <location>
        <position position="93"/>
    </location>
    <ligand>
        <name>Zn(2+)</name>
        <dbReference type="ChEBI" id="CHEBI:29105"/>
        <note>catalytic</note>
    </ligand>
</feature>
<evidence type="ECO:0000313" key="17">
    <source>
        <dbReference type="EMBL" id="CUS03234.2"/>
    </source>
</evidence>
<comment type="function">
    <text evidence="2 15">This enzyme scavenges exogenous and endogenous cytidine and 2'-deoxycytidine for UMP synthesis.</text>
</comment>
<dbReference type="PANTHER" id="PTHR11644:SF2">
    <property type="entry name" value="CYTIDINE DEAMINASE"/>
    <property type="match status" value="1"/>
</dbReference>
<dbReference type="GO" id="GO:0005829">
    <property type="term" value="C:cytosol"/>
    <property type="evidence" value="ECO:0007669"/>
    <property type="project" value="TreeGrafter"/>
</dbReference>
<dbReference type="EMBL" id="LN890655">
    <property type="protein sequence ID" value="CUS03234.2"/>
    <property type="molecule type" value="Genomic_DNA"/>
</dbReference>
<keyword evidence="6 14" id="KW-0479">Metal-binding</keyword>
<dbReference type="GO" id="GO:0008270">
    <property type="term" value="F:zinc ion binding"/>
    <property type="evidence" value="ECO:0007669"/>
    <property type="project" value="UniProtKB-UniRule"/>
</dbReference>
<dbReference type="CDD" id="cd01283">
    <property type="entry name" value="cytidine_deaminase"/>
    <property type="match status" value="1"/>
</dbReference>
<evidence type="ECO:0000256" key="8">
    <source>
        <dbReference type="ARBA" id="ARBA00022833"/>
    </source>
</evidence>
<dbReference type="GO" id="GO:0055086">
    <property type="term" value="P:nucleobase-containing small molecule metabolic process"/>
    <property type="evidence" value="ECO:0007669"/>
    <property type="project" value="UniProtKB-ARBA"/>
</dbReference>
<comment type="catalytic activity">
    <reaction evidence="11 15">
        <text>cytidine + H2O + H(+) = uridine + NH4(+)</text>
        <dbReference type="Rhea" id="RHEA:16069"/>
        <dbReference type="ChEBI" id="CHEBI:15377"/>
        <dbReference type="ChEBI" id="CHEBI:15378"/>
        <dbReference type="ChEBI" id="CHEBI:16704"/>
        <dbReference type="ChEBI" id="CHEBI:17562"/>
        <dbReference type="ChEBI" id="CHEBI:28938"/>
        <dbReference type="EC" id="3.5.4.5"/>
    </reaction>
</comment>
<evidence type="ECO:0000256" key="15">
    <source>
        <dbReference type="RuleBase" id="RU364006"/>
    </source>
</evidence>
<keyword evidence="7 15" id="KW-0378">Hydrolase</keyword>
<feature type="binding site" evidence="13">
    <location>
        <begin position="48"/>
        <end position="54"/>
    </location>
    <ligand>
        <name>substrate</name>
    </ligand>
</feature>
<comment type="cofactor">
    <cofactor evidence="1 14 15">
        <name>Zn(2+)</name>
        <dbReference type="ChEBI" id="CHEBI:29105"/>
    </cofactor>
</comment>
<dbReference type="NCBIfam" id="NF004064">
    <property type="entry name" value="PRK05578.1"/>
    <property type="match status" value="1"/>
</dbReference>
<evidence type="ECO:0000256" key="7">
    <source>
        <dbReference type="ARBA" id="ARBA00022801"/>
    </source>
</evidence>
<dbReference type="InterPro" id="IPR016192">
    <property type="entry name" value="APOBEC/CMP_deaminase_Zn-bd"/>
</dbReference>
<dbReference type="PANTHER" id="PTHR11644">
    <property type="entry name" value="CYTIDINE DEAMINASE"/>
    <property type="match status" value="1"/>
</dbReference>
<dbReference type="EC" id="3.5.4.5" evidence="4 15"/>
<evidence type="ECO:0000256" key="1">
    <source>
        <dbReference type="ARBA" id="ARBA00001947"/>
    </source>
</evidence>
<proteinExistence type="inferred from homology"/>
<comment type="catalytic activity">
    <reaction evidence="10 15">
        <text>2'-deoxycytidine + H2O + H(+) = 2'-deoxyuridine + NH4(+)</text>
        <dbReference type="Rhea" id="RHEA:13433"/>
        <dbReference type="ChEBI" id="CHEBI:15377"/>
        <dbReference type="ChEBI" id="CHEBI:15378"/>
        <dbReference type="ChEBI" id="CHEBI:15698"/>
        <dbReference type="ChEBI" id="CHEBI:16450"/>
        <dbReference type="ChEBI" id="CHEBI:28938"/>
        <dbReference type="EC" id="3.5.4.5"/>
    </reaction>
</comment>
<feature type="active site" description="Proton donor" evidence="12">
    <location>
        <position position="61"/>
    </location>
</feature>
<protein>
    <recommendedName>
        <fullName evidence="5 15">Cytidine deaminase</fullName>
        <ecNumber evidence="4 15">3.5.4.5</ecNumber>
    </recommendedName>
    <alternativeName>
        <fullName evidence="9 15">Cytidine aminohydrolase</fullName>
    </alternativeName>
</protein>
<dbReference type="Pfam" id="PF00383">
    <property type="entry name" value="dCMP_cyt_deam_1"/>
    <property type="match status" value="1"/>
</dbReference>
<evidence type="ECO:0000256" key="14">
    <source>
        <dbReference type="PIRSR" id="PIRSR606262-3"/>
    </source>
</evidence>
<dbReference type="NCBIfam" id="TIGR01354">
    <property type="entry name" value="cyt_deam_tetra"/>
    <property type="match status" value="1"/>
</dbReference>
<feature type="domain" description="CMP/dCMP-type deaminase" evidence="16">
    <location>
        <begin position="7"/>
        <end position="134"/>
    </location>
</feature>
<dbReference type="Proteomes" id="UP000215027">
    <property type="component" value="Chromosome I"/>
</dbReference>
<dbReference type="GO" id="GO:0042802">
    <property type="term" value="F:identical protein binding"/>
    <property type="evidence" value="ECO:0007669"/>
    <property type="project" value="UniProtKB-ARBA"/>
</dbReference>
<feature type="binding site" evidence="14">
    <location>
        <position position="90"/>
    </location>
    <ligand>
        <name>Zn(2+)</name>
        <dbReference type="ChEBI" id="CHEBI:29105"/>
        <note>catalytic</note>
    </ligand>
</feature>
<dbReference type="GO" id="GO:0004126">
    <property type="term" value="F:cytidine deaminase activity"/>
    <property type="evidence" value="ECO:0007669"/>
    <property type="project" value="UniProtKB-UniRule"/>
</dbReference>
<evidence type="ECO:0000259" key="16">
    <source>
        <dbReference type="PROSITE" id="PS51747"/>
    </source>
</evidence>
<dbReference type="RefSeq" id="WP_095042757.1">
    <property type="nucleotide sequence ID" value="NZ_LN890655.1"/>
</dbReference>
<evidence type="ECO:0000256" key="13">
    <source>
        <dbReference type="PIRSR" id="PIRSR606262-2"/>
    </source>
</evidence>
<sequence>MNDITEELRDRLIAAACEARTRAYAPYSRFTVGAALLADDGRVYTGVNVENASYGLTVCAERNAVGTMAGAGGRRVLALAVCTANGVTPCGACRQVLSEFVDHAGDAPVWIVDGRGNVRDTTMATLLPDSFGPRHLT</sequence>
<accession>A0A160T131</accession>
<reference evidence="17" key="1">
    <citation type="submission" date="2016-01" db="EMBL/GenBank/DDBJ databases">
        <authorList>
            <person name="Mcilroy J.S."/>
            <person name="Karst M S."/>
            <person name="Albertsen M."/>
        </authorList>
    </citation>
    <scope>NUCLEOTIDE SEQUENCE</scope>
    <source>
        <strain evidence="17">Cfx-K</strain>
    </source>
</reference>
<dbReference type="GO" id="GO:0072527">
    <property type="term" value="P:pyrimidine-containing compound metabolic process"/>
    <property type="evidence" value="ECO:0007669"/>
    <property type="project" value="UniProtKB-ARBA"/>
</dbReference>
<evidence type="ECO:0000256" key="11">
    <source>
        <dbReference type="ARBA" id="ARBA00049558"/>
    </source>
</evidence>
<evidence type="ECO:0000256" key="12">
    <source>
        <dbReference type="PIRSR" id="PIRSR606262-1"/>
    </source>
</evidence>
<feature type="binding site" evidence="14">
    <location>
        <position position="59"/>
    </location>
    <ligand>
        <name>Zn(2+)</name>
        <dbReference type="ChEBI" id="CHEBI:29105"/>
        <note>catalytic</note>
    </ligand>
</feature>
<dbReference type="PROSITE" id="PS00903">
    <property type="entry name" value="CYT_DCMP_DEAMINASES_1"/>
    <property type="match status" value="1"/>
</dbReference>
<evidence type="ECO:0000256" key="5">
    <source>
        <dbReference type="ARBA" id="ARBA00018266"/>
    </source>
</evidence>
<evidence type="ECO:0000256" key="10">
    <source>
        <dbReference type="ARBA" id="ARBA00049252"/>
    </source>
</evidence>
<dbReference type="KEGG" id="pbf:CFX0092_A1356"/>
<evidence type="ECO:0000256" key="6">
    <source>
        <dbReference type="ARBA" id="ARBA00022723"/>
    </source>
</evidence>
<dbReference type="PROSITE" id="PS51747">
    <property type="entry name" value="CYT_DCMP_DEAMINASES_2"/>
    <property type="match status" value="1"/>
</dbReference>
<dbReference type="SUPFAM" id="SSF53927">
    <property type="entry name" value="Cytidine deaminase-like"/>
    <property type="match status" value="1"/>
</dbReference>
<keyword evidence="8 14" id="KW-0862">Zinc</keyword>